<evidence type="ECO:0000313" key="1">
    <source>
        <dbReference type="EMBL" id="CEM62910.1"/>
    </source>
</evidence>
<keyword evidence="2" id="KW-1185">Reference proteome</keyword>
<organism evidence="1 2">
    <name type="scientific">Treponema phagedenis</name>
    <dbReference type="NCBI Taxonomy" id="162"/>
    <lineage>
        <taxon>Bacteria</taxon>
        <taxon>Pseudomonadati</taxon>
        <taxon>Spirochaetota</taxon>
        <taxon>Spirochaetia</taxon>
        <taxon>Spirochaetales</taxon>
        <taxon>Treponemataceae</taxon>
        <taxon>Treponema</taxon>
    </lineage>
</organism>
<dbReference type="AlphaFoldDB" id="A0A0B7H0X7"/>
<dbReference type="Proteomes" id="UP000042527">
    <property type="component" value="Unassembled WGS sequence"/>
</dbReference>
<proteinExistence type="predicted"/>
<sequence length="72" mass="8232">MAVAPYSSDVLKQKYLQSFKTRRFGFAMDGKIRTGTDARVSKQTGLVLTRTSKPNRRVGIFLIKKRPLCKRL</sequence>
<protein>
    <submittedName>
        <fullName evidence="1">Uncharacterized protein</fullName>
    </submittedName>
</protein>
<accession>A0A0B7H0X7</accession>
<reference evidence="2" key="1">
    <citation type="submission" date="2015-01" db="EMBL/GenBank/DDBJ databases">
        <authorList>
            <person name="Manzoor Shahid"/>
            <person name="Zubair Saima"/>
        </authorList>
    </citation>
    <scope>NUCLEOTIDE SEQUENCE [LARGE SCALE GENOMIC DNA]</scope>
    <source>
        <strain evidence="2">V1</strain>
    </source>
</reference>
<name>A0A0B7H0X7_TREPH</name>
<evidence type="ECO:0000313" key="2">
    <source>
        <dbReference type="Proteomes" id="UP000042527"/>
    </source>
</evidence>
<gene>
    <name evidence="1" type="ORF">TPHV1_500018</name>
</gene>
<dbReference type="EMBL" id="CDNC01000046">
    <property type="protein sequence ID" value="CEM62910.1"/>
    <property type="molecule type" value="Genomic_DNA"/>
</dbReference>